<reference evidence="4" key="1">
    <citation type="submission" date="2017-02" db="UniProtKB">
        <authorList>
            <consortium name="WormBaseParasite"/>
        </authorList>
    </citation>
    <scope>IDENTIFICATION</scope>
</reference>
<dbReference type="AlphaFoldDB" id="A0A0R3QHI4"/>
<dbReference type="Proteomes" id="UP000280834">
    <property type="component" value="Unassembled WGS sequence"/>
</dbReference>
<keyword evidence="1" id="KW-0472">Membrane</keyword>
<keyword evidence="3" id="KW-1185">Reference proteome</keyword>
<dbReference type="STRING" id="42155.A0A0R3QHI4"/>
<dbReference type="WBParaSite" id="BTMF_0000584901-mRNA-1">
    <property type="protein sequence ID" value="BTMF_0000584901-mRNA-1"/>
    <property type="gene ID" value="BTMF_0000584901"/>
</dbReference>
<keyword evidence="1" id="KW-0812">Transmembrane</keyword>
<dbReference type="EMBL" id="UZAG01005360">
    <property type="protein sequence ID" value="VDO17698.1"/>
    <property type="molecule type" value="Genomic_DNA"/>
</dbReference>
<reference evidence="2 3" key="2">
    <citation type="submission" date="2018-11" db="EMBL/GenBank/DDBJ databases">
        <authorList>
            <consortium name="Pathogen Informatics"/>
        </authorList>
    </citation>
    <scope>NUCLEOTIDE SEQUENCE [LARGE SCALE GENOMIC DNA]</scope>
</reference>
<protein>
    <submittedName>
        <fullName evidence="4">Transmembrane protein</fullName>
    </submittedName>
</protein>
<evidence type="ECO:0000313" key="2">
    <source>
        <dbReference type="EMBL" id="VDO17698.1"/>
    </source>
</evidence>
<evidence type="ECO:0000256" key="1">
    <source>
        <dbReference type="SAM" id="Phobius"/>
    </source>
</evidence>
<gene>
    <name evidence="2" type="ORF">BTMF_LOCUS5115</name>
</gene>
<evidence type="ECO:0000313" key="3">
    <source>
        <dbReference type="Proteomes" id="UP000280834"/>
    </source>
</evidence>
<name>A0A0R3QHI4_9BILA</name>
<feature type="transmembrane region" description="Helical" evidence="1">
    <location>
        <begin position="13"/>
        <end position="33"/>
    </location>
</feature>
<keyword evidence="1" id="KW-1133">Transmembrane helix</keyword>
<proteinExistence type="predicted"/>
<accession>A0A0R3QHI4</accession>
<evidence type="ECO:0000313" key="4">
    <source>
        <dbReference type="WBParaSite" id="BTMF_0000584901-mRNA-1"/>
    </source>
</evidence>
<organism evidence="4">
    <name type="scientific">Brugia timori</name>
    <dbReference type="NCBI Taxonomy" id="42155"/>
    <lineage>
        <taxon>Eukaryota</taxon>
        <taxon>Metazoa</taxon>
        <taxon>Ecdysozoa</taxon>
        <taxon>Nematoda</taxon>
        <taxon>Chromadorea</taxon>
        <taxon>Rhabditida</taxon>
        <taxon>Spirurina</taxon>
        <taxon>Spiruromorpha</taxon>
        <taxon>Filarioidea</taxon>
        <taxon>Onchocercidae</taxon>
        <taxon>Brugia</taxon>
    </lineage>
</organism>
<sequence length="88" mass="10191">MSDDERNLKKVRYLEYCQTICILLTLLAFADIYSRIGEMKTNCWLIKDGIISRRNRRATASLHSVQTLLNTSKDEVLMHSLSKIKVSE</sequence>